<dbReference type="Proteomes" id="UP000093000">
    <property type="component" value="Unassembled WGS sequence"/>
</dbReference>
<keyword evidence="2" id="KW-1185">Reference proteome</keyword>
<organism evidence="1 2">
    <name type="scientific">Choanephora cucurbitarum</name>
    <dbReference type="NCBI Taxonomy" id="101091"/>
    <lineage>
        <taxon>Eukaryota</taxon>
        <taxon>Fungi</taxon>
        <taxon>Fungi incertae sedis</taxon>
        <taxon>Mucoromycota</taxon>
        <taxon>Mucoromycotina</taxon>
        <taxon>Mucoromycetes</taxon>
        <taxon>Mucorales</taxon>
        <taxon>Mucorineae</taxon>
        <taxon>Choanephoraceae</taxon>
        <taxon>Choanephoroideae</taxon>
        <taxon>Choanephora</taxon>
    </lineage>
</organism>
<gene>
    <name evidence="1" type="ORF">A0J61_10761</name>
</gene>
<dbReference type="OrthoDB" id="2284923at2759"/>
<name>A0A1C7MWJ7_9FUNG</name>
<evidence type="ECO:0000313" key="2">
    <source>
        <dbReference type="Proteomes" id="UP000093000"/>
    </source>
</evidence>
<dbReference type="EMBL" id="LUGH01001374">
    <property type="protein sequence ID" value="OBZ81190.1"/>
    <property type="molecule type" value="Genomic_DNA"/>
</dbReference>
<comment type="caution">
    <text evidence="1">The sequence shown here is derived from an EMBL/GenBank/DDBJ whole genome shotgun (WGS) entry which is preliminary data.</text>
</comment>
<accession>A0A1C7MWJ7</accession>
<dbReference type="InParanoid" id="A0A1C7MWJ7"/>
<protein>
    <submittedName>
        <fullName evidence="1">Uncharacterized protein</fullName>
    </submittedName>
</protein>
<dbReference type="STRING" id="101091.A0A1C7MWJ7"/>
<sequence>MSRVQRSLLVRWRLGRFINLREECPCASGQYLSRDHLLTCRALDPSLFDALPQPPFGVHIIDHALNCLPLKATTGPPPFWYALLQLLNSIDRLRHPLATIPSVPDPGNRWFCSDTST</sequence>
<reference evidence="1 2" key="1">
    <citation type="submission" date="2016-03" db="EMBL/GenBank/DDBJ databases">
        <title>Choanephora cucurbitarum.</title>
        <authorList>
            <person name="Min B."/>
            <person name="Park H."/>
            <person name="Park J.-H."/>
            <person name="Shin H.-D."/>
            <person name="Choi I.-G."/>
        </authorList>
    </citation>
    <scope>NUCLEOTIDE SEQUENCE [LARGE SCALE GENOMIC DNA]</scope>
    <source>
        <strain evidence="1 2">KUS-F28377</strain>
    </source>
</reference>
<proteinExistence type="predicted"/>
<dbReference type="AlphaFoldDB" id="A0A1C7MWJ7"/>
<evidence type="ECO:0000313" key="1">
    <source>
        <dbReference type="EMBL" id="OBZ81190.1"/>
    </source>
</evidence>